<dbReference type="Pfam" id="PF12697">
    <property type="entry name" value="Abhydrolase_6"/>
    <property type="match status" value="1"/>
</dbReference>
<dbReference type="Gene3D" id="3.40.50.1820">
    <property type="entry name" value="alpha/beta hydrolase"/>
    <property type="match status" value="1"/>
</dbReference>
<proteinExistence type="predicted"/>
<keyword evidence="3" id="KW-0378">Hydrolase</keyword>
<evidence type="ECO:0000313" key="4">
    <source>
        <dbReference type="Proteomes" id="UP001321526"/>
    </source>
</evidence>
<feature type="domain" description="AB hydrolase-1" evidence="2">
    <location>
        <begin position="71"/>
        <end position="266"/>
    </location>
</feature>
<dbReference type="PANTHER" id="PTHR43433">
    <property type="entry name" value="HYDROLASE, ALPHA/BETA FOLD FAMILY PROTEIN"/>
    <property type="match status" value="1"/>
</dbReference>
<dbReference type="PANTHER" id="PTHR43433:SF5">
    <property type="entry name" value="AB HYDROLASE-1 DOMAIN-CONTAINING PROTEIN"/>
    <property type="match status" value="1"/>
</dbReference>
<keyword evidence="4" id="KW-1185">Reference proteome</keyword>
<evidence type="ECO:0000313" key="3">
    <source>
        <dbReference type="EMBL" id="WFF40705.1"/>
    </source>
</evidence>
<sequence>MSIWRSGWPRSSCASTSSSPSCGPGASASCCSPSPGRSGPSVAEATPPGGVLVALPGTLLPPTIFEGVALPDGWRWHGVDWLGGPGDGELTRAAAELCRHWPPSDTAPALLVGHSAGGVIALQLAAALGARLAGLVLIDTGASAINHGDPQLPQRLRAQWGEAFIDRFLHRCVGEAALERHGERLRHYARTCNPERAYRAMCSLRRLDLTARLSEIRCPTLVVHGDRDPARTWQHAMALAEGITGARLARLDAGHTPMLECPGRLSQALGDFLTSRNTGRH</sequence>
<organism evidence="3 4">
    <name type="scientific">Salinicola endophyticus</name>
    <dbReference type="NCBI Taxonomy" id="1949083"/>
    <lineage>
        <taxon>Bacteria</taxon>
        <taxon>Pseudomonadati</taxon>
        <taxon>Pseudomonadota</taxon>
        <taxon>Gammaproteobacteria</taxon>
        <taxon>Oceanospirillales</taxon>
        <taxon>Halomonadaceae</taxon>
        <taxon>Salinicola</taxon>
    </lineage>
</organism>
<reference evidence="3 4" key="1">
    <citation type="submission" date="2019-01" db="EMBL/GenBank/DDBJ databases">
        <title>Genome sequence of Salinicola endophyticus REST5.</title>
        <authorList>
            <person name="Nascimento F.X."/>
        </authorList>
    </citation>
    <scope>NUCLEOTIDE SEQUENCE [LARGE SCALE GENOMIC DNA]</scope>
    <source>
        <strain evidence="3 4">REST5</strain>
    </source>
</reference>
<dbReference type="SUPFAM" id="SSF53474">
    <property type="entry name" value="alpha/beta-Hydrolases"/>
    <property type="match status" value="1"/>
</dbReference>
<accession>A0ABY8FF64</accession>
<dbReference type="PROSITE" id="PS51257">
    <property type="entry name" value="PROKAR_LIPOPROTEIN"/>
    <property type="match status" value="1"/>
</dbReference>
<gene>
    <name evidence="3" type="ORF">EVC62_03870</name>
</gene>
<evidence type="ECO:0000259" key="2">
    <source>
        <dbReference type="Pfam" id="PF12697"/>
    </source>
</evidence>
<protein>
    <submittedName>
        <fullName evidence="3">Alpha/beta hydrolase</fullName>
    </submittedName>
</protein>
<feature type="compositionally biased region" description="Low complexity" evidence="1">
    <location>
        <begin position="9"/>
        <end position="41"/>
    </location>
</feature>
<name>A0ABY8FF64_9GAMM</name>
<dbReference type="Proteomes" id="UP001321526">
    <property type="component" value="Chromosome"/>
</dbReference>
<evidence type="ECO:0000256" key="1">
    <source>
        <dbReference type="SAM" id="MobiDB-lite"/>
    </source>
</evidence>
<dbReference type="InterPro" id="IPR000073">
    <property type="entry name" value="AB_hydrolase_1"/>
</dbReference>
<dbReference type="EMBL" id="CP035631">
    <property type="protein sequence ID" value="WFF40705.1"/>
    <property type="molecule type" value="Genomic_DNA"/>
</dbReference>
<dbReference type="GO" id="GO:0016787">
    <property type="term" value="F:hydrolase activity"/>
    <property type="evidence" value="ECO:0007669"/>
    <property type="project" value="UniProtKB-KW"/>
</dbReference>
<feature type="region of interest" description="Disordered" evidence="1">
    <location>
        <begin position="1"/>
        <end position="44"/>
    </location>
</feature>
<dbReference type="InterPro" id="IPR029058">
    <property type="entry name" value="AB_hydrolase_fold"/>
</dbReference>
<dbReference type="InterPro" id="IPR050471">
    <property type="entry name" value="AB_hydrolase"/>
</dbReference>